<feature type="region of interest" description="Disordered" evidence="1">
    <location>
        <begin position="358"/>
        <end position="409"/>
    </location>
</feature>
<feature type="region of interest" description="Disordered" evidence="1">
    <location>
        <begin position="247"/>
        <end position="314"/>
    </location>
</feature>
<organism evidence="3 4">
    <name type="scientific">Pseudovirgaria hyperparasitica</name>
    <dbReference type="NCBI Taxonomy" id="470096"/>
    <lineage>
        <taxon>Eukaryota</taxon>
        <taxon>Fungi</taxon>
        <taxon>Dikarya</taxon>
        <taxon>Ascomycota</taxon>
        <taxon>Pezizomycotina</taxon>
        <taxon>Dothideomycetes</taxon>
        <taxon>Dothideomycetes incertae sedis</taxon>
        <taxon>Acrospermales</taxon>
        <taxon>Acrospermaceae</taxon>
        <taxon>Pseudovirgaria</taxon>
    </lineage>
</organism>
<gene>
    <name evidence="3" type="ORF">EJ05DRAFT_495805</name>
</gene>
<evidence type="ECO:0000256" key="1">
    <source>
        <dbReference type="SAM" id="MobiDB-lite"/>
    </source>
</evidence>
<dbReference type="AlphaFoldDB" id="A0A6A6WLC8"/>
<sequence>MSDASNPLATGLSSAISDTPFPFPFPFPSIPDTDPDEPDSEPDIVIYIFEPVQEATSELVIDSSVLTSEYTAITTALSTATDELVVTTAARTTSALGSVESSVYSSIWINEIYTDTDTVSDTNTNIDAAIGAGIGADASSFILQNLDPELIADTVTIIDADTSSIISRIKGTYIDTDTIPDPIPDTNTNIHAEIGTDIGVDSSRFFHQNLDPELIADTSSFISGVNKIHVDTDTIADTNTITADTSSTPALTLIDPTEYTSIPTPSQTPTPPSIQPSIQTTPPPPPSQTSPINMPNPTAANANETNAPDTASNAVAQHANQSQLSSGLIAAIGVVLFFVGFFAGLAVYCCLSRRARKRATAKDTGDVEQSRVYHGSNARDSRGSMQSHETSSSSRRRSSLRGGHVVQGRGDELDKHATRFYSPVIQAHNLHLTTQANGPESRNEAWGQDTYTLPPIAEQPQFSMPKQTGDSRRSVSAESEVDPYWPNVPGTSSRSKYARTTKKSTGSSKYSRPAFGSMRRSMGRFASRGSNARSGSEYSQPSSIQNASLRPESDVLRD</sequence>
<evidence type="ECO:0000313" key="3">
    <source>
        <dbReference type="EMBL" id="KAF2762958.1"/>
    </source>
</evidence>
<protein>
    <submittedName>
        <fullName evidence="3">Uncharacterized protein</fullName>
    </submittedName>
</protein>
<feature type="transmembrane region" description="Helical" evidence="2">
    <location>
        <begin position="328"/>
        <end position="351"/>
    </location>
</feature>
<feature type="region of interest" description="Disordered" evidence="1">
    <location>
        <begin position="455"/>
        <end position="558"/>
    </location>
</feature>
<feature type="compositionally biased region" description="Polar residues" evidence="1">
    <location>
        <begin position="528"/>
        <end position="548"/>
    </location>
</feature>
<feature type="compositionally biased region" description="Low complexity" evidence="1">
    <location>
        <begin position="289"/>
        <end position="311"/>
    </location>
</feature>
<feature type="compositionally biased region" description="Basic and acidic residues" evidence="1">
    <location>
        <begin position="360"/>
        <end position="382"/>
    </location>
</feature>
<dbReference type="EMBL" id="ML996565">
    <property type="protein sequence ID" value="KAF2762958.1"/>
    <property type="molecule type" value="Genomic_DNA"/>
</dbReference>
<keyword evidence="2" id="KW-1133">Transmembrane helix</keyword>
<keyword evidence="4" id="KW-1185">Reference proteome</keyword>
<reference evidence="3" key="1">
    <citation type="journal article" date="2020" name="Stud. Mycol.">
        <title>101 Dothideomycetes genomes: a test case for predicting lifestyles and emergence of pathogens.</title>
        <authorList>
            <person name="Haridas S."/>
            <person name="Albert R."/>
            <person name="Binder M."/>
            <person name="Bloem J."/>
            <person name="Labutti K."/>
            <person name="Salamov A."/>
            <person name="Andreopoulos B."/>
            <person name="Baker S."/>
            <person name="Barry K."/>
            <person name="Bills G."/>
            <person name="Bluhm B."/>
            <person name="Cannon C."/>
            <person name="Castanera R."/>
            <person name="Culley D."/>
            <person name="Daum C."/>
            <person name="Ezra D."/>
            <person name="Gonzalez J."/>
            <person name="Henrissat B."/>
            <person name="Kuo A."/>
            <person name="Liang C."/>
            <person name="Lipzen A."/>
            <person name="Lutzoni F."/>
            <person name="Magnuson J."/>
            <person name="Mondo S."/>
            <person name="Nolan M."/>
            <person name="Ohm R."/>
            <person name="Pangilinan J."/>
            <person name="Park H.-J."/>
            <person name="Ramirez L."/>
            <person name="Alfaro M."/>
            <person name="Sun H."/>
            <person name="Tritt A."/>
            <person name="Yoshinaga Y."/>
            <person name="Zwiers L.-H."/>
            <person name="Turgeon B."/>
            <person name="Goodwin S."/>
            <person name="Spatafora J."/>
            <person name="Crous P."/>
            <person name="Grigoriev I."/>
        </authorList>
    </citation>
    <scope>NUCLEOTIDE SEQUENCE</scope>
    <source>
        <strain evidence="3">CBS 121739</strain>
    </source>
</reference>
<evidence type="ECO:0000313" key="4">
    <source>
        <dbReference type="Proteomes" id="UP000799437"/>
    </source>
</evidence>
<dbReference type="RefSeq" id="XP_033605409.1">
    <property type="nucleotide sequence ID" value="XM_033746291.1"/>
</dbReference>
<dbReference type="GeneID" id="54487345"/>
<dbReference type="Proteomes" id="UP000799437">
    <property type="component" value="Unassembled WGS sequence"/>
</dbReference>
<accession>A0A6A6WLC8</accession>
<evidence type="ECO:0000256" key="2">
    <source>
        <dbReference type="SAM" id="Phobius"/>
    </source>
</evidence>
<keyword evidence="2" id="KW-0812">Transmembrane</keyword>
<name>A0A6A6WLC8_9PEZI</name>
<proteinExistence type="predicted"/>
<keyword evidence="2" id="KW-0472">Membrane</keyword>